<dbReference type="InterPro" id="IPR051095">
    <property type="entry name" value="Dros_DevTransReg"/>
</dbReference>
<evidence type="ECO:0000256" key="1">
    <source>
        <dbReference type="ARBA" id="ARBA00004123"/>
    </source>
</evidence>
<dbReference type="EMBL" id="JAPWTK010000010">
    <property type="protein sequence ID" value="KAJ8960044.1"/>
    <property type="molecule type" value="Genomic_DNA"/>
</dbReference>
<feature type="compositionally biased region" description="Low complexity" evidence="3">
    <location>
        <begin position="190"/>
        <end position="223"/>
    </location>
</feature>
<dbReference type="GO" id="GO:0005634">
    <property type="term" value="C:nucleus"/>
    <property type="evidence" value="ECO:0007669"/>
    <property type="project" value="UniProtKB-SubCell"/>
</dbReference>
<dbReference type="AlphaFoldDB" id="A0AAV8Z7E6"/>
<dbReference type="Gene3D" id="3.30.710.10">
    <property type="entry name" value="Potassium Channel Kv1.1, Chain A"/>
    <property type="match status" value="1"/>
</dbReference>
<reference evidence="5" key="1">
    <citation type="journal article" date="2023" name="Insect Mol. Biol.">
        <title>Genome sequencing provides insights into the evolution of gene families encoding plant cell wall-degrading enzymes in longhorned beetles.</title>
        <authorList>
            <person name="Shin N.R."/>
            <person name="Okamura Y."/>
            <person name="Kirsch R."/>
            <person name="Pauchet Y."/>
        </authorList>
    </citation>
    <scope>NUCLEOTIDE SEQUENCE</scope>
    <source>
        <strain evidence="5">AMC_N1</strain>
    </source>
</reference>
<accession>A0AAV8Z7E6</accession>
<feature type="compositionally biased region" description="Low complexity" evidence="3">
    <location>
        <begin position="345"/>
        <end position="360"/>
    </location>
</feature>
<dbReference type="InterPro" id="IPR011333">
    <property type="entry name" value="SKP1/BTB/POZ_sf"/>
</dbReference>
<dbReference type="InterPro" id="IPR000210">
    <property type="entry name" value="BTB/POZ_dom"/>
</dbReference>
<dbReference type="PANTHER" id="PTHR23110:SF93">
    <property type="entry name" value="ZINC FINGER AND BTB DOMAIN-CONTAINING PROTEIN 14-LIKE PROTEIN"/>
    <property type="match status" value="1"/>
</dbReference>
<feature type="compositionally biased region" description="Polar residues" evidence="3">
    <location>
        <begin position="141"/>
        <end position="186"/>
    </location>
</feature>
<feature type="region of interest" description="Disordered" evidence="3">
    <location>
        <begin position="271"/>
        <end position="303"/>
    </location>
</feature>
<dbReference type="GO" id="GO:0006357">
    <property type="term" value="P:regulation of transcription by RNA polymerase II"/>
    <property type="evidence" value="ECO:0007669"/>
    <property type="project" value="TreeGrafter"/>
</dbReference>
<proteinExistence type="predicted"/>
<sequence length="398" mass="44141">MDKPAEICETYQLKWSSYNSYIHSCIATSLHSDSYADVALVTVDGHQIMAHRYILSYSSQYFNQILKFQPKVTTALPLMIVMPPEIDYKSLKVLVRYMYSGEAKVSKEILNTVLKGGDILQIKGLYRENDDQERNARAKKTQQPQKGVNSATSTVVTNPVAVQQSTNANPVATQSATNKPTQNVLHKSSHASTSAAATVPSSSTEKNTSSTSQPQQTTQTVTTTTGRKFLIVQKPKDQQTYLNQRPKVLNFTIMQPFDVAGQNPKEPVTILNKDIDQNKSDGKADQTKKKDDAPVTVKTEPSPMKDTSLQYLVIKDEPVEWNEADMEFIDSKEILEDMTIKSENTENYETESNSNEGENSVFAADLRAVHGDVHHSRRVGEARTDPHGHAAGQATTEG</sequence>
<dbReference type="PANTHER" id="PTHR23110">
    <property type="entry name" value="BTB DOMAIN TRANSCRIPTION FACTOR"/>
    <property type="match status" value="1"/>
</dbReference>
<dbReference type="SMART" id="SM00225">
    <property type="entry name" value="BTB"/>
    <property type="match status" value="1"/>
</dbReference>
<keyword evidence="6" id="KW-1185">Reference proteome</keyword>
<gene>
    <name evidence="5" type="ORF">NQ318_009481</name>
</gene>
<dbReference type="PROSITE" id="PS50097">
    <property type="entry name" value="BTB"/>
    <property type="match status" value="1"/>
</dbReference>
<keyword evidence="2" id="KW-0539">Nucleus</keyword>
<evidence type="ECO:0000256" key="3">
    <source>
        <dbReference type="SAM" id="MobiDB-lite"/>
    </source>
</evidence>
<protein>
    <recommendedName>
        <fullName evidence="4">BTB domain-containing protein</fullName>
    </recommendedName>
</protein>
<feature type="compositionally biased region" description="Basic and acidic residues" evidence="3">
    <location>
        <begin position="367"/>
        <end position="388"/>
    </location>
</feature>
<evidence type="ECO:0000313" key="6">
    <source>
        <dbReference type="Proteomes" id="UP001162162"/>
    </source>
</evidence>
<evidence type="ECO:0000313" key="5">
    <source>
        <dbReference type="EMBL" id="KAJ8960044.1"/>
    </source>
</evidence>
<evidence type="ECO:0000256" key="2">
    <source>
        <dbReference type="ARBA" id="ARBA00023242"/>
    </source>
</evidence>
<name>A0AAV8Z7E6_9CUCU</name>
<dbReference type="Pfam" id="PF00651">
    <property type="entry name" value="BTB"/>
    <property type="match status" value="1"/>
</dbReference>
<organism evidence="5 6">
    <name type="scientific">Aromia moschata</name>
    <dbReference type="NCBI Taxonomy" id="1265417"/>
    <lineage>
        <taxon>Eukaryota</taxon>
        <taxon>Metazoa</taxon>
        <taxon>Ecdysozoa</taxon>
        <taxon>Arthropoda</taxon>
        <taxon>Hexapoda</taxon>
        <taxon>Insecta</taxon>
        <taxon>Pterygota</taxon>
        <taxon>Neoptera</taxon>
        <taxon>Endopterygota</taxon>
        <taxon>Coleoptera</taxon>
        <taxon>Polyphaga</taxon>
        <taxon>Cucujiformia</taxon>
        <taxon>Chrysomeloidea</taxon>
        <taxon>Cerambycidae</taxon>
        <taxon>Cerambycinae</taxon>
        <taxon>Callichromatini</taxon>
        <taxon>Aromia</taxon>
    </lineage>
</organism>
<evidence type="ECO:0000259" key="4">
    <source>
        <dbReference type="PROSITE" id="PS50097"/>
    </source>
</evidence>
<comment type="subcellular location">
    <subcellularLocation>
        <location evidence="1">Nucleus</location>
    </subcellularLocation>
</comment>
<dbReference type="SUPFAM" id="SSF54695">
    <property type="entry name" value="POZ domain"/>
    <property type="match status" value="1"/>
</dbReference>
<feature type="domain" description="BTB" evidence="4">
    <location>
        <begin position="36"/>
        <end position="107"/>
    </location>
</feature>
<comment type="caution">
    <text evidence="5">The sequence shown here is derived from an EMBL/GenBank/DDBJ whole genome shotgun (WGS) entry which is preliminary data.</text>
</comment>
<feature type="region of interest" description="Disordered" evidence="3">
    <location>
        <begin position="130"/>
        <end position="223"/>
    </location>
</feature>
<feature type="compositionally biased region" description="Basic and acidic residues" evidence="3">
    <location>
        <begin position="273"/>
        <end position="293"/>
    </location>
</feature>
<feature type="region of interest" description="Disordered" evidence="3">
    <location>
        <begin position="343"/>
        <end position="398"/>
    </location>
</feature>
<dbReference type="Proteomes" id="UP001162162">
    <property type="component" value="Unassembled WGS sequence"/>
</dbReference>